<evidence type="ECO:0000256" key="5">
    <source>
        <dbReference type="ARBA" id="ARBA00023180"/>
    </source>
</evidence>
<dbReference type="InterPro" id="IPR016017">
    <property type="entry name" value="GDNF/GAS1"/>
</dbReference>
<keyword evidence="5" id="KW-0325">Glycoprotein</keyword>
<evidence type="ECO:0000256" key="2">
    <source>
        <dbReference type="ARBA" id="ARBA00022475"/>
    </source>
</evidence>
<dbReference type="WBParaSite" id="PSAMB.scaffold66size88154.g1181.t1">
    <property type="protein sequence ID" value="PSAMB.scaffold66size88154.g1181.t1"/>
    <property type="gene ID" value="PSAMB.scaffold66size88154.g1181"/>
</dbReference>
<dbReference type="GO" id="GO:0005886">
    <property type="term" value="C:plasma membrane"/>
    <property type="evidence" value="ECO:0007669"/>
    <property type="project" value="UniProtKB-SubCell"/>
</dbReference>
<evidence type="ECO:0000259" key="8">
    <source>
        <dbReference type="SMART" id="SM00907"/>
    </source>
</evidence>
<comment type="subcellular location">
    <subcellularLocation>
        <location evidence="1">Cell membrane</location>
    </subcellularLocation>
</comment>
<name>A0A914X4U7_9BILA</name>
<dbReference type="Proteomes" id="UP000887566">
    <property type="component" value="Unplaced"/>
</dbReference>
<evidence type="ECO:0000256" key="1">
    <source>
        <dbReference type="ARBA" id="ARBA00004236"/>
    </source>
</evidence>
<reference evidence="10" key="1">
    <citation type="submission" date="2022-11" db="UniProtKB">
        <authorList>
            <consortium name="WormBaseParasite"/>
        </authorList>
    </citation>
    <scope>IDENTIFICATION</scope>
</reference>
<feature type="domain" description="GDNF/GAS1" evidence="8">
    <location>
        <begin position="32"/>
        <end position="107"/>
    </location>
</feature>
<evidence type="ECO:0000256" key="4">
    <source>
        <dbReference type="ARBA" id="ARBA00023136"/>
    </source>
</evidence>
<dbReference type="GO" id="GO:0051726">
    <property type="term" value="P:regulation of cell cycle"/>
    <property type="evidence" value="ECO:0007669"/>
    <property type="project" value="InterPro"/>
</dbReference>
<proteinExistence type="predicted"/>
<evidence type="ECO:0000313" key="10">
    <source>
        <dbReference type="WBParaSite" id="PSAMB.scaffold66size88154.g1181.t1"/>
    </source>
</evidence>
<evidence type="ECO:0000256" key="6">
    <source>
        <dbReference type="SAM" id="Phobius"/>
    </source>
</evidence>
<keyword evidence="9" id="KW-1185">Reference proteome</keyword>
<feature type="signal peptide" evidence="7">
    <location>
        <begin position="1"/>
        <end position="20"/>
    </location>
</feature>
<dbReference type="PANTHER" id="PTHR16840:SF3">
    <property type="entry name" value="GROWTH ARREST-SPECIFIC PROTEIN 1"/>
    <property type="match status" value="1"/>
</dbReference>
<evidence type="ECO:0000256" key="7">
    <source>
        <dbReference type="SAM" id="SignalP"/>
    </source>
</evidence>
<organism evidence="9 10">
    <name type="scientific">Plectus sambesii</name>
    <dbReference type="NCBI Taxonomy" id="2011161"/>
    <lineage>
        <taxon>Eukaryota</taxon>
        <taxon>Metazoa</taxon>
        <taxon>Ecdysozoa</taxon>
        <taxon>Nematoda</taxon>
        <taxon>Chromadorea</taxon>
        <taxon>Plectida</taxon>
        <taxon>Plectina</taxon>
        <taxon>Plectoidea</taxon>
        <taxon>Plectidae</taxon>
        <taxon>Plectus</taxon>
    </lineage>
</organism>
<keyword evidence="4 6" id="KW-0472">Membrane</keyword>
<sequence length="257" mass="27849">MEVWSRTAALAILLVTLIQAQEQQAPVVSKECEDAEKACEADTDCLHRLSALHATCVTNTCQPQCRSAVLNLYQTKLGRGLLRTDMSCLLGPRQEMELCDLVPNGSTLHCTLAKLACEADMLCQAKLDVFVAECEADVSERKCTEKCARRFADTLKTTRGAAFSNCTCWRQDPLCDHLNDHILSACMERATALIDADSSNFTRTNSIDAAKDAPSVAPPSGNGTASAKDDANIASLPAFTTLILSSLTTIFAMLLRR</sequence>
<accession>A0A914X4U7</accession>
<dbReference type="AlphaFoldDB" id="A0A914X4U7"/>
<dbReference type="PANTHER" id="PTHR16840">
    <property type="entry name" value="GROWTH ARREST-SPECIFIC PROTEIN 1"/>
    <property type="match status" value="1"/>
</dbReference>
<protein>
    <submittedName>
        <fullName evidence="10">GDNF/GAS1 domain-containing protein</fullName>
    </submittedName>
</protein>
<dbReference type="InterPro" id="IPR039596">
    <property type="entry name" value="GAS1"/>
</dbReference>
<dbReference type="SMART" id="SM00907">
    <property type="entry name" value="GDNF"/>
    <property type="match status" value="2"/>
</dbReference>
<evidence type="ECO:0000256" key="3">
    <source>
        <dbReference type="ARBA" id="ARBA00022729"/>
    </source>
</evidence>
<keyword evidence="2" id="KW-1003">Cell membrane</keyword>
<feature type="chain" id="PRO_5037506774" evidence="7">
    <location>
        <begin position="21"/>
        <end position="257"/>
    </location>
</feature>
<keyword evidence="3 7" id="KW-0732">Signal</keyword>
<feature type="transmembrane region" description="Helical" evidence="6">
    <location>
        <begin position="236"/>
        <end position="255"/>
    </location>
</feature>
<feature type="domain" description="GDNF/GAS1" evidence="8">
    <location>
        <begin position="110"/>
        <end position="186"/>
    </location>
</feature>
<keyword evidence="6" id="KW-0812">Transmembrane</keyword>
<keyword evidence="6" id="KW-1133">Transmembrane helix</keyword>
<evidence type="ECO:0000313" key="9">
    <source>
        <dbReference type="Proteomes" id="UP000887566"/>
    </source>
</evidence>